<dbReference type="Gene3D" id="1.25.40.10">
    <property type="entry name" value="Tetratricopeptide repeat domain"/>
    <property type="match status" value="1"/>
</dbReference>
<dbReference type="AlphaFoldDB" id="A0A436ZR59"/>
<evidence type="ECO:0000313" key="2">
    <source>
        <dbReference type="Proteomes" id="UP000283090"/>
    </source>
</evidence>
<sequence>MEGIGLAASIVGLIAAIAKFIPWLLDISNKIADAPDSLRAVMFEVNETSIILKAIQGYVLEEQPVAANRKCLISPENISITLTGFVVTYSDLERHLDFVKVGSEMPSFDRGKWMLKEKDILDIIRRLQNHKASLSLMLNIINSSYQKATQLMDNLCQSVKGALQQNQTLLSQLERCKFIQETILAPSEIEFTRRRHPILHKVPHRPQNKFVGREDILTRISTYFNPRTVVQVGSLTIFGETKVEVSKRRVWAQAYNRTKGRTFVLWGGIGSGKTRIALEYVYQTKDAPSSQLTRENQASDFPGMQTSEIDPTYSYIVWIDAKTATGIYHRVVINYLSRYDLPCLIIFDDVDDVDMVQLYCPQSLKISILITTRDPKLFVNVDWAAVHDGSIQGKILPRHWRSFSETCFHQEVPDLAVDYATQLLESELSFSVSGLTADTHKAEFIAAIGDSPALIHAATEAINLGLINAEDVCRRGYVDLETLDRDYAQRRRGNPESIALESQYQRISIQLAGEVNNLRRLRRDDSSLFAYDAMLHLLVCFNSHHLRDNVIVRVVGYLHGIEIRGVEHPRPRYRSATNIEGQKDKTLAFELRQLRLLLGAFPRSSSIVYQFSGTFRRYLAGKMTWIDRQIYLDTVSRALRDIAAVDRPKNAGVELEANLSMTRDQYSVCFKEISKLVISYLYVPNQSQFSVKYFTPLQKFISTIIVNLGGAEPMEQIAESLNQYMGIRTILDGSGIEYKIYGKRTTAAFELAALRTIDAAGASRNGDWSKAISGYRHAGEEFLMTRFNGDGLLEYDIYRTLTKYSRITQNHDESAIWPMKRVIIFNVKIARCICALGQQEVAEYELQSENSSTWFERWKPFIPGNPQEWHGAESWDHYNSYRCGYARITLGSIQTQQRKFAAAEESLRSAISYFAECNGIDYIMHYSTTAHALLGWVRVDLGKYNDAIHDLEIAHSNYSSPHWVDISFYCDGYLEVRKRLCRLEYMLYLSYNQLGNEEKGSSWRARAEASRLKLVPDMPERMAEGGVYKSITDFGISNLFSQEEVIMDWMIF</sequence>
<dbReference type="RefSeq" id="XP_067486928.1">
    <property type="nucleotide sequence ID" value="XM_067639107.1"/>
</dbReference>
<name>A0A436ZR59_ARTFL</name>
<dbReference type="SUPFAM" id="SSF52540">
    <property type="entry name" value="P-loop containing nucleoside triphosphate hydrolases"/>
    <property type="match status" value="1"/>
</dbReference>
<dbReference type="OrthoDB" id="19923at2759"/>
<dbReference type="Gene3D" id="3.40.50.300">
    <property type="entry name" value="P-loop containing nucleotide triphosphate hydrolases"/>
    <property type="match status" value="1"/>
</dbReference>
<organism evidence="1 2">
    <name type="scientific">Arthrobotrys flagrans</name>
    <name type="common">Nematode-trapping fungus</name>
    <name type="synonym">Trichothecium flagrans</name>
    <dbReference type="NCBI Taxonomy" id="97331"/>
    <lineage>
        <taxon>Eukaryota</taxon>
        <taxon>Fungi</taxon>
        <taxon>Dikarya</taxon>
        <taxon>Ascomycota</taxon>
        <taxon>Pezizomycotina</taxon>
        <taxon>Orbiliomycetes</taxon>
        <taxon>Orbiliales</taxon>
        <taxon>Orbiliaceae</taxon>
        <taxon>Arthrobotrys</taxon>
    </lineage>
</organism>
<proteinExistence type="predicted"/>
<dbReference type="InterPro" id="IPR027417">
    <property type="entry name" value="P-loop_NTPase"/>
</dbReference>
<dbReference type="SUPFAM" id="SSF48452">
    <property type="entry name" value="TPR-like"/>
    <property type="match status" value="1"/>
</dbReference>
<protein>
    <recommendedName>
        <fullName evidence="3">NB-ARC domain-containing protein</fullName>
    </recommendedName>
</protein>
<dbReference type="InterPro" id="IPR011990">
    <property type="entry name" value="TPR-like_helical_dom_sf"/>
</dbReference>
<keyword evidence="2" id="KW-1185">Reference proteome</keyword>
<dbReference type="STRING" id="97331.A0A436ZR59"/>
<dbReference type="Proteomes" id="UP000283090">
    <property type="component" value="Unassembled WGS sequence"/>
</dbReference>
<dbReference type="EMBL" id="SAEB01000012">
    <property type="protein sequence ID" value="RVD81384.1"/>
    <property type="molecule type" value="Genomic_DNA"/>
</dbReference>
<evidence type="ECO:0008006" key="3">
    <source>
        <dbReference type="Google" id="ProtNLM"/>
    </source>
</evidence>
<accession>A0A436ZR59</accession>
<gene>
    <name evidence="1" type="ORF">DFL_009250</name>
</gene>
<reference evidence="1 2" key="1">
    <citation type="submission" date="2019-01" db="EMBL/GenBank/DDBJ databases">
        <title>Intercellular communication is required for trap formation in the nematode-trapping fungus Duddingtonia flagrans.</title>
        <authorList>
            <person name="Youssar L."/>
            <person name="Wernet V."/>
            <person name="Hensel N."/>
            <person name="Hildebrandt H.-G."/>
            <person name="Fischer R."/>
        </authorList>
    </citation>
    <scope>NUCLEOTIDE SEQUENCE [LARGE SCALE GENOMIC DNA]</scope>
    <source>
        <strain evidence="1 2">CBS H-5679</strain>
    </source>
</reference>
<dbReference type="VEuPathDB" id="FungiDB:DFL_009250"/>
<evidence type="ECO:0000313" key="1">
    <source>
        <dbReference type="EMBL" id="RVD81384.1"/>
    </source>
</evidence>
<dbReference type="GeneID" id="93591561"/>
<comment type="caution">
    <text evidence="1">The sequence shown here is derived from an EMBL/GenBank/DDBJ whole genome shotgun (WGS) entry which is preliminary data.</text>
</comment>